<name>A0A8C6LZL9_NOTFU</name>
<keyword evidence="2" id="KW-1185">Reference proteome</keyword>
<reference evidence="1" key="1">
    <citation type="submission" date="2014-08" db="EMBL/GenBank/DDBJ databases">
        <authorList>
            <person name="Senf B."/>
            <person name="Petzold A."/>
            <person name="Downie B.R."/>
            <person name="Koch P."/>
            <person name="Platzer M."/>
        </authorList>
    </citation>
    <scope>NUCLEOTIDE SEQUENCE [LARGE SCALE GENOMIC DNA]</scope>
    <source>
        <strain evidence="1">GRZ</strain>
    </source>
</reference>
<protein>
    <submittedName>
        <fullName evidence="1">Uncharacterized protein</fullName>
    </submittedName>
</protein>
<dbReference type="Ensembl" id="ENSNFUT00015030304.1">
    <property type="protein sequence ID" value="ENSNFUP00015029011.1"/>
    <property type="gene ID" value="ENSNFUG00015014047.1"/>
</dbReference>
<evidence type="ECO:0000313" key="2">
    <source>
        <dbReference type="Proteomes" id="UP000694548"/>
    </source>
</evidence>
<proteinExistence type="predicted"/>
<dbReference type="AlphaFoldDB" id="A0A8C6LZL9"/>
<dbReference type="Proteomes" id="UP000694548">
    <property type="component" value="Chromosome sgr14"/>
</dbReference>
<organism evidence="1 2">
    <name type="scientific">Nothobranchius furzeri</name>
    <name type="common">Turquoise killifish</name>
    <dbReference type="NCBI Taxonomy" id="105023"/>
    <lineage>
        <taxon>Eukaryota</taxon>
        <taxon>Metazoa</taxon>
        <taxon>Chordata</taxon>
        <taxon>Craniata</taxon>
        <taxon>Vertebrata</taxon>
        <taxon>Euteleostomi</taxon>
        <taxon>Actinopterygii</taxon>
        <taxon>Neopterygii</taxon>
        <taxon>Teleostei</taxon>
        <taxon>Neoteleostei</taxon>
        <taxon>Acanthomorphata</taxon>
        <taxon>Ovalentaria</taxon>
        <taxon>Atherinomorphae</taxon>
        <taxon>Cyprinodontiformes</taxon>
        <taxon>Nothobranchiidae</taxon>
        <taxon>Nothobranchius</taxon>
    </lineage>
</organism>
<accession>A0A8C6LZL9</accession>
<evidence type="ECO:0000313" key="1">
    <source>
        <dbReference type="Ensembl" id="ENSNFUP00015029011.1"/>
    </source>
</evidence>
<sequence>MVCLWPNVITNLHSENYPITQDLCFKRYHYLVKIHTSLQCTVPSGMWSIPLCFSVYTKFSKNELNLRN</sequence>
<reference evidence="1" key="2">
    <citation type="submission" date="2025-08" db="UniProtKB">
        <authorList>
            <consortium name="Ensembl"/>
        </authorList>
    </citation>
    <scope>IDENTIFICATION</scope>
</reference>
<reference evidence="1" key="3">
    <citation type="submission" date="2025-09" db="UniProtKB">
        <authorList>
            <consortium name="Ensembl"/>
        </authorList>
    </citation>
    <scope>IDENTIFICATION</scope>
</reference>